<sequence length="569" mass="64010">MLIRNLYPIKEFSNGNIFTSFPTLGMISIFFSTLLLALVQTAEANSQPVVKLDVYQAHGYVYQYQENGQNLSSNVYLGLPYVRSPLGELRLERPVPLPSNPTKIVNNTDLPPGCVQQEDMAELDPPNGRITYPTSEDCLMLNIFTPSTPPPKGKPYPVLLWIHGGGFVYGMNRFYGWPQSARHFNSRGIVVVHIQYRLNFYGFFAFGTKKGDNANLGLFDQTASLAFVNKYISQFGGDPKQVTVMGNSAGGASTHSLSLSPYSRNYVKQTIQSSGGLYSPWSNTVKTLESSKNLSKSLGCDLATRELTKKCLKNVTVKQVHDVLKGWGRMRNSMDLIYWGPIRDDDFYDGKSLAQLNKETKVRKTLYGCTKGDGLIFTFDSGSVIAKVFAYVIGRTVDRQANFTKADFLDHVNNYLASEDAAGPNVAEIRKLLLAYYLRGSSNESSLPEKFWYTRFTDAQTEGEFSGGQIWEMVEKMSLNWQQHVYFLDYIHPSHRPLKLVDAFASFIKNGDPSTKDVPWPAVGQERVKIPYLRVGQEVVAENTYFIEIAKLWQKVFSLGYAKGIFYQQ</sequence>
<dbReference type="WBParaSite" id="jg23091">
    <property type="protein sequence ID" value="jg23091"/>
    <property type="gene ID" value="jg23091"/>
</dbReference>
<feature type="domain" description="Carboxylesterase type B" evidence="6">
    <location>
        <begin position="48"/>
        <end position="495"/>
    </location>
</feature>
<dbReference type="InterPro" id="IPR050309">
    <property type="entry name" value="Type-B_Carboxylest/Lipase"/>
</dbReference>
<dbReference type="AlphaFoldDB" id="A0A915DV11"/>
<evidence type="ECO:0000256" key="4">
    <source>
        <dbReference type="RuleBase" id="RU361235"/>
    </source>
</evidence>
<dbReference type="Gene3D" id="3.40.50.1820">
    <property type="entry name" value="alpha/beta hydrolase"/>
    <property type="match status" value="1"/>
</dbReference>
<dbReference type="PROSITE" id="PS00122">
    <property type="entry name" value="CARBOXYLESTERASE_B_1"/>
    <property type="match status" value="1"/>
</dbReference>
<dbReference type="InterPro" id="IPR019826">
    <property type="entry name" value="Carboxylesterase_B_AS"/>
</dbReference>
<dbReference type="EC" id="3.1.1.-" evidence="4"/>
<dbReference type="InterPro" id="IPR029058">
    <property type="entry name" value="AB_hydrolase_fold"/>
</dbReference>
<dbReference type="InterPro" id="IPR002018">
    <property type="entry name" value="CarbesteraseB"/>
</dbReference>
<feature type="transmembrane region" description="Helical" evidence="5">
    <location>
        <begin position="21"/>
        <end position="39"/>
    </location>
</feature>
<keyword evidence="5" id="KW-0472">Membrane</keyword>
<evidence type="ECO:0000313" key="7">
    <source>
        <dbReference type="Proteomes" id="UP000887574"/>
    </source>
</evidence>
<evidence type="ECO:0000256" key="3">
    <source>
        <dbReference type="ARBA" id="ARBA00022801"/>
    </source>
</evidence>
<keyword evidence="5" id="KW-1133">Transmembrane helix</keyword>
<dbReference type="Pfam" id="PF00135">
    <property type="entry name" value="COesterase"/>
    <property type="match status" value="1"/>
</dbReference>
<keyword evidence="5" id="KW-0812">Transmembrane</keyword>
<proteinExistence type="inferred from homology"/>
<name>A0A915DV11_9BILA</name>
<evidence type="ECO:0000313" key="8">
    <source>
        <dbReference type="WBParaSite" id="jg23091"/>
    </source>
</evidence>
<reference evidence="8" key="1">
    <citation type="submission" date="2022-11" db="UniProtKB">
        <authorList>
            <consortium name="WormBaseParasite"/>
        </authorList>
    </citation>
    <scope>IDENTIFICATION</scope>
</reference>
<keyword evidence="7" id="KW-1185">Reference proteome</keyword>
<evidence type="ECO:0000256" key="2">
    <source>
        <dbReference type="ARBA" id="ARBA00022487"/>
    </source>
</evidence>
<accession>A0A915DV11</accession>
<comment type="similarity">
    <text evidence="1 4">Belongs to the type-B carboxylesterase/lipase family.</text>
</comment>
<dbReference type="GO" id="GO:0052689">
    <property type="term" value="F:carboxylic ester hydrolase activity"/>
    <property type="evidence" value="ECO:0007669"/>
    <property type="project" value="UniProtKB-KW"/>
</dbReference>
<dbReference type="SUPFAM" id="SSF53474">
    <property type="entry name" value="alpha/beta-Hydrolases"/>
    <property type="match status" value="1"/>
</dbReference>
<protein>
    <recommendedName>
        <fullName evidence="4">Carboxylic ester hydrolase</fullName>
        <ecNumber evidence="4">3.1.1.-</ecNumber>
    </recommendedName>
</protein>
<dbReference type="PANTHER" id="PTHR11559">
    <property type="entry name" value="CARBOXYLESTERASE"/>
    <property type="match status" value="1"/>
</dbReference>
<keyword evidence="3 4" id="KW-0378">Hydrolase</keyword>
<dbReference type="Proteomes" id="UP000887574">
    <property type="component" value="Unplaced"/>
</dbReference>
<evidence type="ECO:0000259" key="6">
    <source>
        <dbReference type="Pfam" id="PF00135"/>
    </source>
</evidence>
<organism evidence="7 8">
    <name type="scientific">Ditylenchus dipsaci</name>
    <dbReference type="NCBI Taxonomy" id="166011"/>
    <lineage>
        <taxon>Eukaryota</taxon>
        <taxon>Metazoa</taxon>
        <taxon>Ecdysozoa</taxon>
        <taxon>Nematoda</taxon>
        <taxon>Chromadorea</taxon>
        <taxon>Rhabditida</taxon>
        <taxon>Tylenchina</taxon>
        <taxon>Tylenchomorpha</taxon>
        <taxon>Sphaerularioidea</taxon>
        <taxon>Anguinidae</taxon>
        <taxon>Anguininae</taxon>
        <taxon>Ditylenchus</taxon>
    </lineage>
</organism>
<evidence type="ECO:0000256" key="5">
    <source>
        <dbReference type="SAM" id="Phobius"/>
    </source>
</evidence>
<keyword evidence="2" id="KW-0719">Serine esterase</keyword>
<evidence type="ECO:0000256" key="1">
    <source>
        <dbReference type="ARBA" id="ARBA00005964"/>
    </source>
</evidence>